<dbReference type="Proteomes" id="UP000233551">
    <property type="component" value="Unassembled WGS sequence"/>
</dbReference>
<dbReference type="EMBL" id="PGOL01001992">
    <property type="protein sequence ID" value="PKI51780.1"/>
    <property type="molecule type" value="Genomic_DNA"/>
</dbReference>
<accession>A0A2I0J7B6</accession>
<evidence type="ECO:0000313" key="1">
    <source>
        <dbReference type="EMBL" id="PKI51780.1"/>
    </source>
</evidence>
<dbReference type="AlphaFoldDB" id="A0A2I0J7B6"/>
<comment type="caution">
    <text evidence="1">The sequence shown here is derived from an EMBL/GenBank/DDBJ whole genome shotgun (WGS) entry which is preliminary data.</text>
</comment>
<organism evidence="1 2">
    <name type="scientific">Punica granatum</name>
    <name type="common">Pomegranate</name>
    <dbReference type="NCBI Taxonomy" id="22663"/>
    <lineage>
        <taxon>Eukaryota</taxon>
        <taxon>Viridiplantae</taxon>
        <taxon>Streptophyta</taxon>
        <taxon>Embryophyta</taxon>
        <taxon>Tracheophyta</taxon>
        <taxon>Spermatophyta</taxon>
        <taxon>Magnoliopsida</taxon>
        <taxon>eudicotyledons</taxon>
        <taxon>Gunneridae</taxon>
        <taxon>Pentapetalae</taxon>
        <taxon>rosids</taxon>
        <taxon>malvids</taxon>
        <taxon>Myrtales</taxon>
        <taxon>Lythraceae</taxon>
        <taxon>Punica</taxon>
    </lineage>
</organism>
<evidence type="ECO:0000313" key="2">
    <source>
        <dbReference type="Proteomes" id="UP000233551"/>
    </source>
</evidence>
<name>A0A2I0J7B6_PUNGR</name>
<keyword evidence="2" id="KW-1185">Reference proteome</keyword>
<sequence>MVIETPYVTGVEGQLVQVTHYTRSNAPNRRPRGPTPLCTSRACNPSAEWGLAPSHRSTPSNVYVEDDSDRVCESRLGITRELDQCDGYCENQSILLTTVEHDPQLPRPALP</sequence>
<reference evidence="1 2" key="1">
    <citation type="submission" date="2017-11" db="EMBL/GenBank/DDBJ databases">
        <title>De-novo sequencing of pomegranate (Punica granatum L.) genome.</title>
        <authorList>
            <person name="Akparov Z."/>
            <person name="Amiraslanov A."/>
            <person name="Hajiyeva S."/>
            <person name="Abbasov M."/>
            <person name="Kaur K."/>
            <person name="Hamwieh A."/>
            <person name="Solovyev V."/>
            <person name="Salamov A."/>
            <person name="Braich B."/>
            <person name="Kosarev P."/>
            <person name="Mahmoud A."/>
            <person name="Hajiyev E."/>
            <person name="Babayeva S."/>
            <person name="Izzatullayeva V."/>
            <person name="Mammadov A."/>
            <person name="Mammadov A."/>
            <person name="Sharifova S."/>
            <person name="Ojaghi J."/>
            <person name="Eynullazada K."/>
            <person name="Bayramov B."/>
            <person name="Abdulazimova A."/>
            <person name="Shahmuradov I."/>
        </authorList>
    </citation>
    <scope>NUCLEOTIDE SEQUENCE [LARGE SCALE GENOMIC DNA]</scope>
    <source>
        <strain evidence="2">cv. AG2017</strain>
        <tissue evidence="1">Leaf</tissue>
    </source>
</reference>
<proteinExistence type="predicted"/>
<protein>
    <submittedName>
        <fullName evidence="1">Uncharacterized protein</fullName>
    </submittedName>
</protein>
<gene>
    <name evidence="1" type="ORF">CRG98_027828</name>
</gene>